<dbReference type="Proteomes" id="UP000033531">
    <property type="component" value="Unassembled WGS sequence"/>
</dbReference>
<proteinExistence type="predicted"/>
<evidence type="ECO:0000313" key="2">
    <source>
        <dbReference type="Proteomes" id="UP000033531"/>
    </source>
</evidence>
<organism evidence="1 2">
    <name type="scientific">Lactobacillus melliventris</name>
    <dbReference type="NCBI Taxonomy" id="1218507"/>
    <lineage>
        <taxon>Bacteria</taxon>
        <taxon>Bacillati</taxon>
        <taxon>Bacillota</taxon>
        <taxon>Bacilli</taxon>
        <taxon>Lactobacillales</taxon>
        <taxon>Lactobacillaceae</taxon>
        <taxon>Lactobacillus</taxon>
    </lineage>
</organism>
<evidence type="ECO:0000313" key="1">
    <source>
        <dbReference type="EMBL" id="KJY57445.1"/>
    </source>
</evidence>
<dbReference type="HOGENOM" id="CLU_823342_0_0_9"/>
<dbReference type="RefSeq" id="WP_046324437.1">
    <property type="nucleotide sequence ID" value="NZ_JAAEEB010000006.1"/>
</dbReference>
<reference evidence="1 2" key="1">
    <citation type="submission" date="2015-01" db="EMBL/GenBank/DDBJ databases">
        <title>Comparative genomics of the lactic acid bacteria isolated from the honey bee gut.</title>
        <authorList>
            <person name="Ellegaard K.M."/>
            <person name="Tamarit D."/>
            <person name="Javelind E."/>
            <person name="Olofsson T."/>
            <person name="Andersson S.G."/>
            <person name="Vasquez A."/>
        </authorList>
    </citation>
    <scope>NUCLEOTIDE SEQUENCE [LARGE SCALE GENOMIC DNA]</scope>
    <source>
        <strain evidence="1 2">Hma8</strain>
    </source>
</reference>
<evidence type="ECO:0008006" key="3">
    <source>
        <dbReference type="Google" id="ProtNLM"/>
    </source>
</evidence>
<comment type="caution">
    <text evidence="1">The sequence shown here is derived from an EMBL/GenBank/DDBJ whole genome shotgun (WGS) entry which is preliminary data.</text>
</comment>
<dbReference type="OrthoDB" id="2276727at2"/>
<name>A0A0F4LFT0_9LACO</name>
<accession>A0A0F4LFT0</accession>
<protein>
    <recommendedName>
        <fullName evidence="3">SEC10/PgrA surface exclusion domain-containing protein</fullName>
    </recommendedName>
</protein>
<gene>
    <name evidence="1" type="ORF">JF74_04730</name>
</gene>
<dbReference type="NCBIfam" id="TIGR04320">
    <property type="entry name" value="Surf_Exclu_PgrA"/>
    <property type="match status" value="1"/>
</dbReference>
<dbReference type="PATRIC" id="fig|1218507.3.peg.640"/>
<dbReference type="EMBL" id="JXLI01000008">
    <property type="protein sequence ID" value="KJY57445.1"/>
    <property type="molecule type" value="Genomic_DNA"/>
</dbReference>
<dbReference type="STRING" id="1218507.JF74_04730"/>
<dbReference type="AlphaFoldDB" id="A0A0F4LFT0"/>
<dbReference type="InterPro" id="IPR027607">
    <property type="entry name" value="Surf_Exclu_SEC10/PgrA"/>
</dbReference>
<sequence>MKKSKFAIAVVNIIFLFTIPGLTLGGTEQVAAATIKGYVKVKKKKKVRLYKISGKHSNFYAKAKYSYPYSAKKKIGKKKRPAYKIGNNSHWILAKDVKVVKKSFPRVYTQAKMKLPKGYTKSELLLAYQGKPTKNFVNASMRGMKANDFSRLKVSESKADDLTQVDLNQLTPKQISDLTAFSLRLINEARSDLNLSPWVESNGTGKLAADIALEYSKNNKTIKDSHYVPGIVRACHANGLNLDDNFVEDMAGFYNISQTMSMTELKKSVYFGLKQMIFGYVGSGEEERSNRSYYQEWEHAGDLFNTQGSLHDGDYNYYGFSISHNDNVCSLHFISVPTYVVNSKKYNKGFKP</sequence>